<dbReference type="Pfam" id="PF00085">
    <property type="entry name" value="Thioredoxin"/>
    <property type="match status" value="1"/>
</dbReference>
<feature type="non-terminal residue" evidence="1">
    <location>
        <position position="207"/>
    </location>
</feature>
<dbReference type="GO" id="GO:0003756">
    <property type="term" value="F:protein disulfide isomerase activity"/>
    <property type="evidence" value="ECO:0007669"/>
    <property type="project" value="TreeGrafter"/>
</dbReference>
<dbReference type="InterPro" id="IPR013766">
    <property type="entry name" value="Thioredoxin_domain"/>
</dbReference>
<gene>
    <name evidence="1" type="ORF">PACLA_8A075010</name>
</gene>
<dbReference type="PANTHER" id="PTHR46295:SF1">
    <property type="entry name" value="ENDOPLASMIC RETICULUM RESIDENT PROTEIN 44"/>
    <property type="match status" value="1"/>
</dbReference>
<dbReference type="AlphaFoldDB" id="A0A6S7GF27"/>
<dbReference type="Gene3D" id="3.40.30.10">
    <property type="entry name" value="Glutaredoxin"/>
    <property type="match status" value="2"/>
</dbReference>
<dbReference type="OrthoDB" id="294696at2759"/>
<dbReference type="PROSITE" id="PS51352">
    <property type="entry name" value="THIOREDOXIN_2"/>
    <property type="match status" value="1"/>
</dbReference>
<sequence>MLLRLQCVLCVLATTRLFLRTVCDASVVDLTHNNVDAELGKAKVTFVNFYADWCRFSQMLKPTFEQTANILKEEFPNDLVLARIDCENQQDVCQRYSVSKYPTLKIFRNGQVTKREFRGQRTVDGLSKFCRDQLTDRIHEFHASQDLNIEQSKRNVIGYFDSKESENYKAFEKLADQMRDDCEFHVGFGDASAKERENGDKVVFKTN</sequence>
<dbReference type="Proteomes" id="UP001152795">
    <property type="component" value="Unassembled WGS sequence"/>
</dbReference>
<dbReference type="GO" id="GO:0005789">
    <property type="term" value="C:endoplasmic reticulum membrane"/>
    <property type="evidence" value="ECO:0007669"/>
    <property type="project" value="TreeGrafter"/>
</dbReference>
<accession>A0A6S7GF27</accession>
<evidence type="ECO:0000313" key="2">
    <source>
        <dbReference type="Proteomes" id="UP001152795"/>
    </source>
</evidence>
<dbReference type="EMBL" id="CACRXK020001555">
    <property type="protein sequence ID" value="CAB3989813.1"/>
    <property type="molecule type" value="Genomic_DNA"/>
</dbReference>
<proteinExistence type="predicted"/>
<evidence type="ECO:0000313" key="1">
    <source>
        <dbReference type="EMBL" id="CAB3989813.1"/>
    </source>
</evidence>
<dbReference type="PANTHER" id="PTHR46295">
    <property type="entry name" value="ENDOPLASMIC RETICULUM RESIDENT PROTEIN 44"/>
    <property type="match status" value="1"/>
</dbReference>
<dbReference type="SUPFAM" id="SSF52833">
    <property type="entry name" value="Thioredoxin-like"/>
    <property type="match status" value="2"/>
</dbReference>
<reference evidence="1" key="1">
    <citation type="submission" date="2020-04" db="EMBL/GenBank/DDBJ databases">
        <authorList>
            <person name="Alioto T."/>
            <person name="Alioto T."/>
            <person name="Gomez Garrido J."/>
        </authorList>
    </citation>
    <scope>NUCLEOTIDE SEQUENCE</scope>
    <source>
        <strain evidence="1">A484AB</strain>
    </source>
</reference>
<protein>
    <submittedName>
        <fullName evidence="1">Endoplasmic reticulum resident 44</fullName>
    </submittedName>
</protein>
<name>A0A6S7GF27_PARCT</name>
<dbReference type="InterPro" id="IPR036249">
    <property type="entry name" value="Thioredoxin-like_sf"/>
</dbReference>
<dbReference type="InterPro" id="IPR052643">
    <property type="entry name" value="ERP44"/>
</dbReference>
<dbReference type="GO" id="GO:0005793">
    <property type="term" value="C:endoplasmic reticulum-Golgi intermediate compartment"/>
    <property type="evidence" value="ECO:0007669"/>
    <property type="project" value="TreeGrafter"/>
</dbReference>
<dbReference type="GO" id="GO:0006457">
    <property type="term" value="P:protein folding"/>
    <property type="evidence" value="ECO:0007669"/>
    <property type="project" value="TreeGrafter"/>
</dbReference>
<keyword evidence="2" id="KW-1185">Reference proteome</keyword>
<organism evidence="1 2">
    <name type="scientific">Paramuricea clavata</name>
    <name type="common">Red gorgonian</name>
    <name type="synonym">Violescent sea-whip</name>
    <dbReference type="NCBI Taxonomy" id="317549"/>
    <lineage>
        <taxon>Eukaryota</taxon>
        <taxon>Metazoa</taxon>
        <taxon>Cnidaria</taxon>
        <taxon>Anthozoa</taxon>
        <taxon>Octocorallia</taxon>
        <taxon>Malacalcyonacea</taxon>
        <taxon>Plexauridae</taxon>
        <taxon>Paramuricea</taxon>
    </lineage>
</organism>
<comment type="caution">
    <text evidence="1">The sequence shown here is derived from an EMBL/GenBank/DDBJ whole genome shotgun (WGS) entry which is preliminary data.</text>
</comment>